<evidence type="ECO:0000313" key="2">
    <source>
        <dbReference type="EMBL" id="KAH7368833.1"/>
    </source>
</evidence>
<dbReference type="PANTHER" id="PTHR28043:SF1">
    <property type="entry name" value="INCREASED RECOMBINATION CENTERS PROTEIN 6"/>
    <property type="match status" value="1"/>
</dbReference>
<dbReference type="OrthoDB" id="10261384at2759"/>
<proteinExistence type="predicted"/>
<dbReference type="Proteomes" id="UP000813385">
    <property type="component" value="Unassembled WGS sequence"/>
</dbReference>
<sequence length="309" mass="33096">MDVPNPRRVLALASSDQSHILSRVLKDLTGTAPEPTTSTSTGPSLAGITHMLPLKTAYYTTSVPIWIDLVDEPAEWAETFLSPEAREVLGVLGGVAVVFPMDGGDEAAQKLIREAGRVVQEGLGGWGWDGVGLGIGVGEGTADAADKWEGLCGESGLEFVHVRGGEKDKGKNEFGEKMGIARVLEALEANDWAQLDDGVGESDGEAGYDDGDVLDPESLEFGFDKTDFEGLKRAIWGLDDEAGEGSAEDGKQKTSDGKQEEDVLGEEEVEKLEVMMRKLQAVRDLSAGMPEEERKRLAARAVGEVMKDF</sequence>
<protein>
    <submittedName>
        <fullName evidence="2">Alpha and gamma adaptin binding protein p34</fullName>
    </submittedName>
</protein>
<accession>A0A8K0X6F4</accession>
<feature type="region of interest" description="Disordered" evidence="1">
    <location>
        <begin position="239"/>
        <end position="267"/>
    </location>
</feature>
<reference evidence="2" key="1">
    <citation type="journal article" date="2021" name="Nat. Commun.">
        <title>Genetic determinants of endophytism in the Arabidopsis root mycobiome.</title>
        <authorList>
            <person name="Mesny F."/>
            <person name="Miyauchi S."/>
            <person name="Thiergart T."/>
            <person name="Pickel B."/>
            <person name="Atanasova L."/>
            <person name="Karlsson M."/>
            <person name="Huettel B."/>
            <person name="Barry K.W."/>
            <person name="Haridas S."/>
            <person name="Chen C."/>
            <person name="Bauer D."/>
            <person name="Andreopoulos W."/>
            <person name="Pangilinan J."/>
            <person name="LaButti K."/>
            <person name="Riley R."/>
            <person name="Lipzen A."/>
            <person name="Clum A."/>
            <person name="Drula E."/>
            <person name="Henrissat B."/>
            <person name="Kohler A."/>
            <person name="Grigoriev I.V."/>
            <person name="Martin F.M."/>
            <person name="Hacquard S."/>
        </authorList>
    </citation>
    <scope>NUCLEOTIDE SEQUENCE</scope>
    <source>
        <strain evidence="2">MPI-CAGE-AT-0016</strain>
    </source>
</reference>
<evidence type="ECO:0000313" key="3">
    <source>
        <dbReference type="Proteomes" id="UP000813385"/>
    </source>
</evidence>
<dbReference type="GO" id="GO:0030674">
    <property type="term" value="F:protein-macromolecule adaptor activity"/>
    <property type="evidence" value="ECO:0007669"/>
    <property type="project" value="TreeGrafter"/>
</dbReference>
<comment type="caution">
    <text evidence="2">The sequence shown here is derived from an EMBL/GenBank/DDBJ whole genome shotgun (WGS) entry which is preliminary data.</text>
</comment>
<organism evidence="2 3">
    <name type="scientific">Plectosphaerella cucumerina</name>
    <dbReference type="NCBI Taxonomy" id="40658"/>
    <lineage>
        <taxon>Eukaryota</taxon>
        <taxon>Fungi</taxon>
        <taxon>Dikarya</taxon>
        <taxon>Ascomycota</taxon>
        <taxon>Pezizomycotina</taxon>
        <taxon>Sordariomycetes</taxon>
        <taxon>Hypocreomycetidae</taxon>
        <taxon>Glomerellales</taxon>
        <taxon>Plectosphaerellaceae</taxon>
        <taxon>Plectosphaerella</taxon>
    </lineage>
</organism>
<dbReference type="Pfam" id="PF10199">
    <property type="entry name" value="Adaptin_binding"/>
    <property type="match status" value="1"/>
</dbReference>
<keyword evidence="3" id="KW-1185">Reference proteome</keyword>
<gene>
    <name evidence="2" type="ORF">B0T11DRAFT_337911</name>
</gene>
<dbReference type="GO" id="GO:0016192">
    <property type="term" value="P:vesicle-mediated transport"/>
    <property type="evidence" value="ECO:0007669"/>
    <property type="project" value="InterPro"/>
</dbReference>
<evidence type="ECO:0000256" key="1">
    <source>
        <dbReference type="SAM" id="MobiDB-lite"/>
    </source>
</evidence>
<dbReference type="AlphaFoldDB" id="A0A8K0X6F4"/>
<dbReference type="PANTHER" id="PTHR28043">
    <property type="entry name" value="INCREASED RECOMBINATION CENTERS PROTEIN 6"/>
    <property type="match status" value="1"/>
</dbReference>
<dbReference type="Gene3D" id="3.40.50.11960">
    <property type="match status" value="1"/>
</dbReference>
<name>A0A8K0X6F4_9PEZI</name>
<dbReference type="EMBL" id="JAGPXD010000002">
    <property type="protein sequence ID" value="KAH7368833.1"/>
    <property type="molecule type" value="Genomic_DNA"/>
</dbReference>
<feature type="compositionally biased region" description="Basic and acidic residues" evidence="1">
    <location>
        <begin position="248"/>
        <end position="261"/>
    </location>
</feature>
<dbReference type="InterPro" id="IPR034627">
    <property type="entry name" value="Irc6"/>
</dbReference>